<dbReference type="GO" id="GO:0008270">
    <property type="term" value="F:zinc ion binding"/>
    <property type="evidence" value="ECO:0007669"/>
    <property type="project" value="UniProtKB-UniRule"/>
</dbReference>
<organism evidence="8 9">
    <name type="scientific">Allosphingosinicella flava</name>
    <dbReference type="NCBI Taxonomy" id="2771430"/>
    <lineage>
        <taxon>Bacteria</taxon>
        <taxon>Pseudomonadati</taxon>
        <taxon>Pseudomonadota</taxon>
        <taxon>Alphaproteobacteria</taxon>
        <taxon>Sphingomonadales</taxon>
        <taxon>Sphingomonadaceae</taxon>
        <taxon>Allosphingosinicella</taxon>
    </lineage>
</organism>
<evidence type="ECO:0000256" key="6">
    <source>
        <dbReference type="HAMAP-Rule" id="MF_01400"/>
    </source>
</evidence>
<sequence>MTQSASGYDVTPLTPGVRDRLAADLSPDERQVILEHGTERPFCGTLLNNKSGGVYACRLCGLPLFKSGTKFESGTGWPSFTEPFDADHIREIEDRGYGMVRVEIRCARCDGHLGHVFPDGPPPTGLRYCLNSIAMEFYEDEADIPDRLGSE</sequence>
<reference evidence="8 9" key="1">
    <citation type="submission" date="2020-11" db="EMBL/GenBank/DDBJ databases">
        <title>Genome seq and assembly of Sphingosinicella sp.</title>
        <authorList>
            <person name="Chhetri G."/>
        </authorList>
    </citation>
    <scope>NUCLEOTIDE SEQUENCE [LARGE SCALE GENOMIC DNA]</scope>
    <source>
        <strain evidence="8 9">UDD2</strain>
    </source>
</reference>
<dbReference type="HAMAP" id="MF_01400">
    <property type="entry name" value="MsrB"/>
    <property type="match status" value="1"/>
</dbReference>
<feature type="domain" description="MsrB" evidence="7">
    <location>
        <begin position="18"/>
        <end position="140"/>
    </location>
</feature>
<keyword evidence="2 6" id="KW-0479">Metal-binding</keyword>
<accession>A0A7T2LMR2</accession>
<dbReference type="GO" id="GO:0030091">
    <property type="term" value="P:protein repair"/>
    <property type="evidence" value="ECO:0007669"/>
    <property type="project" value="InterPro"/>
</dbReference>
<name>A0A7T2LMR2_9SPHN</name>
<feature type="binding site" evidence="6">
    <location>
        <position position="57"/>
    </location>
    <ligand>
        <name>Zn(2+)</name>
        <dbReference type="ChEBI" id="CHEBI:29105"/>
    </ligand>
</feature>
<evidence type="ECO:0000313" key="9">
    <source>
        <dbReference type="Proteomes" id="UP000594873"/>
    </source>
</evidence>
<dbReference type="InterPro" id="IPR028427">
    <property type="entry name" value="Met_Sox_Rdtase_MsrB"/>
</dbReference>
<feature type="binding site" evidence="6">
    <location>
        <position position="106"/>
    </location>
    <ligand>
        <name>Zn(2+)</name>
        <dbReference type="ChEBI" id="CHEBI:29105"/>
    </ligand>
</feature>
<evidence type="ECO:0000256" key="4">
    <source>
        <dbReference type="ARBA" id="ARBA00023002"/>
    </source>
</evidence>
<dbReference type="GO" id="GO:0006979">
    <property type="term" value="P:response to oxidative stress"/>
    <property type="evidence" value="ECO:0007669"/>
    <property type="project" value="InterPro"/>
</dbReference>
<dbReference type="FunFam" id="2.170.150.20:FF:000001">
    <property type="entry name" value="Peptide methionine sulfoxide reductase MsrB"/>
    <property type="match status" value="1"/>
</dbReference>
<dbReference type="GO" id="GO:0033743">
    <property type="term" value="F:peptide-methionine (R)-S-oxide reductase activity"/>
    <property type="evidence" value="ECO:0007669"/>
    <property type="project" value="UniProtKB-UniRule"/>
</dbReference>
<dbReference type="GO" id="GO:0005737">
    <property type="term" value="C:cytoplasm"/>
    <property type="evidence" value="ECO:0007669"/>
    <property type="project" value="TreeGrafter"/>
</dbReference>
<dbReference type="EC" id="1.8.4.12" evidence="6"/>
<protein>
    <recommendedName>
        <fullName evidence="6">Peptide methionine sulfoxide reductase MsrB</fullName>
        <ecNumber evidence="6">1.8.4.12</ecNumber>
    </recommendedName>
    <alternativeName>
        <fullName evidence="6">Peptide-methionine (R)-S-oxide reductase</fullName>
    </alternativeName>
</protein>
<evidence type="ECO:0000259" key="7">
    <source>
        <dbReference type="PROSITE" id="PS51790"/>
    </source>
</evidence>
<dbReference type="PANTHER" id="PTHR10173">
    <property type="entry name" value="METHIONINE SULFOXIDE REDUCTASE"/>
    <property type="match status" value="1"/>
</dbReference>
<proteinExistence type="inferred from homology"/>
<dbReference type="AlphaFoldDB" id="A0A7T2LMR2"/>
<dbReference type="EMBL" id="CP065592">
    <property type="protein sequence ID" value="QPQ55402.1"/>
    <property type="molecule type" value="Genomic_DNA"/>
</dbReference>
<gene>
    <name evidence="6 8" type="primary">msrB</name>
    <name evidence="8" type="ORF">IC614_01970</name>
</gene>
<dbReference type="PROSITE" id="PS51790">
    <property type="entry name" value="MSRB"/>
    <property type="match status" value="1"/>
</dbReference>
<dbReference type="Proteomes" id="UP000594873">
    <property type="component" value="Chromosome"/>
</dbReference>
<dbReference type="RefSeq" id="WP_200972077.1">
    <property type="nucleotide sequence ID" value="NZ_CP065592.1"/>
</dbReference>
<dbReference type="SUPFAM" id="SSF51316">
    <property type="entry name" value="Mss4-like"/>
    <property type="match status" value="1"/>
</dbReference>
<evidence type="ECO:0000313" key="8">
    <source>
        <dbReference type="EMBL" id="QPQ55402.1"/>
    </source>
</evidence>
<evidence type="ECO:0000256" key="5">
    <source>
        <dbReference type="ARBA" id="ARBA00048488"/>
    </source>
</evidence>
<keyword evidence="4 6" id="KW-0560">Oxidoreductase</keyword>
<dbReference type="InterPro" id="IPR002579">
    <property type="entry name" value="Met_Sox_Rdtase_MsrB_dom"/>
</dbReference>
<comment type="similarity">
    <text evidence="1 6">Belongs to the MsrB Met sulfoxide reductase family.</text>
</comment>
<dbReference type="PANTHER" id="PTHR10173:SF52">
    <property type="entry name" value="METHIONINE-R-SULFOXIDE REDUCTASE B1"/>
    <property type="match status" value="1"/>
</dbReference>
<dbReference type="KEGG" id="sflv:IC614_01970"/>
<keyword evidence="9" id="KW-1185">Reference proteome</keyword>
<evidence type="ECO:0000256" key="2">
    <source>
        <dbReference type="ARBA" id="ARBA00022723"/>
    </source>
</evidence>
<comment type="catalytic activity">
    <reaction evidence="5 6">
        <text>L-methionyl-[protein] + [thioredoxin]-disulfide + H2O = L-methionyl-(R)-S-oxide-[protein] + [thioredoxin]-dithiol</text>
        <dbReference type="Rhea" id="RHEA:24164"/>
        <dbReference type="Rhea" id="RHEA-COMP:10698"/>
        <dbReference type="Rhea" id="RHEA-COMP:10700"/>
        <dbReference type="Rhea" id="RHEA-COMP:12313"/>
        <dbReference type="Rhea" id="RHEA-COMP:12314"/>
        <dbReference type="ChEBI" id="CHEBI:15377"/>
        <dbReference type="ChEBI" id="CHEBI:16044"/>
        <dbReference type="ChEBI" id="CHEBI:29950"/>
        <dbReference type="ChEBI" id="CHEBI:45764"/>
        <dbReference type="ChEBI" id="CHEBI:50058"/>
        <dbReference type="EC" id="1.8.4.12"/>
    </reaction>
</comment>
<feature type="binding site" evidence="6">
    <location>
        <position position="60"/>
    </location>
    <ligand>
        <name>Zn(2+)</name>
        <dbReference type="ChEBI" id="CHEBI:29105"/>
    </ligand>
</feature>
<feature type="binding site" evidence="6">
    <location>
        <position position="109"/>
    </location>
    <ligand>
        <name>Zn(2+)</name>
        <dbReference type="ChEBI" id="CHEBI:29105"/>
    </ligand>
</feature>
<dbReference type="Gene3D" id="2.170.150.20">
    <property type="entry name" value="Peptide methionine sulfoxide reductase"/>
    <property type="match status" value="1"/>
</dbReference>
<dbReference type="InterPro" id="IPR011057">
    <property type="entry name" value="Mss4-like_sf"/>
</dbReference>
<dbReference type="NCBIfam" id="TIGR00357">
    <property type="entry name" value="peptide-methionine (R)-S-oxide reductase MsrB"/>
    <property type="match status" value="1"/>
</dbReference>
<evidence type="ECO:0000256" key="3">
    <source>
        <dbReference type="ARBA" id="ARBA00022833"/>
    </source>
</evidence>
<keyword evidence="3 6" id="KW-0862">Zinc</keyword>
<evidence type="ECO:0000256" key="1">
    <source>
        <dbReference type="ARBA" id="ARBA00007174"/>
    </source>
</evidence>
<comment type="cofactor">
    <cofactor evidence="6">
        <name>Zn(2+)</name>
        <dbReference type="ChEBI" id="CHEBI:29105"/>
    </cofactor>
    <text evidence="6">Binds 1 zinc ion per subunit. The zinc ion is important for the structural integrity of the protein.</text>
</comment>
<feature type="active site" description="Nucleophile" evidence="6">
    <location>
        <position position="129"/>
    </location>
</feature>
<dbReference type="Pfam" id="PF01641">
    <property type="entry name" value="SelR"/>
    <property type="match status" value="1"/>
</dbReference>